<sequence>MNLPYTPHTSEDRQEMLAQIGVESMEELLDAVVPKKIGLPSPLNLPSGISEMELSREVKNLSLRNASLEEYTSFLGGGIYDHFVPAVVEHLASRSEFYTAYTPYQAEASQGTLQAIYEYQTVICNLFQMEVSNASMYDGATSLAEAALMAYRIRGGEKILVARNLHPEYYQVILTYTKHLGIRIVQIPYTSEGTSDLNRLEDEMDDKVTAVIVQNPNFFGYLEKAKELEEIVHRFGSLYIICCDPISLGILSSPGECSADIAVAEGQALGSPPSLGGETLGIFATRKGFLRQVPGRIVGQAKDRKGERGFVLVLQTREQHIRREKATSNICTNQALNAMKACIYLSCLGEEGLKKVAGLCLGNSHYLKRRIEQLPGYSSPFSAPFFKEFVIKTSIPSEKINQKLLEARILGGMDLGTFYPELENHLLFCTTEKRTKEELDTLVSLLGDIR</sequence>
<evidence type="ECO:0000256" key="2">
    <source>
        <dbReference type="ARBA" id="ARBA00023002"/>
    </source>
</evidence>
<comment type="similarity">
    <text evidence="4">Belongs to the GcvP family. N-terminal subunit subfamily.</text>
</comment>
<evidence type="ECO:0000256" key="1">
    <source>
        <dbReference type="ARBA" id="ARBA00003788"/>
    </source>
</evidence>
<dbReference type="PANTHER" id="PTHR42806:SF1">
    <property type="entry name" value="GLYCINE DEHYDROGENASE (DECARBOXYLATING)"/>
    <property type="match status" value="1"/>
</dbReference>
<dbReference type="Gene3D" id="3.90.1150.10">
    <property type="entry name" value="Aspartate Aminotransferase, domain 1"/>
    <property type="match status" value="1"/>
</dbReference>
<proteinExistence type="inferred from homology"/>
<reference evidence="6 7" key="1">
    <citation type="submission" date="2019-03" db="EMBL/GenBank/DDBJ databases">
        <title>Metabolic potential of uncultured bacteria and archaea associated with petroleum seepage in deep-sea sediments.</title>
        <authorList>
            <person name="Dong X."/>
            <person name="Hubert C."/>
        </authorList>
    </citation>
    <scope>NUCLEOTIDE SEQUENCE [LARGE SCALE GENOMIC DNA]</scope>
    <source>
        <strain evidence="6">E44_bin92</strain>
    </source>
</reference>
<dbReference type="EC" id="1.4.4.2" evidence="4"/>
<dbReference type="CDD" id="cd00613">
    <property type="entry name" value="GDC-P"/>
    <property type="match status" value="1"/>
</dbReference>
<evidence type="ECO:0000256" key="3">
    <source>
        <dbReference type="ARBA" id="ARBA00049026"/>
    </source>
</evidence>
<dbReference type="SUPFAM" id="SSF53383">
    <property type="entry name" value="PLP-dependent transferases"/>
    <property type="match status" value="1"/>
</dbReference>
<dbReference type="Proteomes" id="UP000320781">
    <property type="component" value="Unassembled WGS sequence"/>
</dbReference>
<protein>
    <recommendedName>
        <fullName evidence="4">Probable glycine dehydrogenase (decarboxylating) subunit 1</fullName>
        <ecNumber evidence="4">1.4.4.2</ecNumber>
    </recommendedName>
    <alternativeName>
        <fullName evidence="4">Glycine cleavage system P-protein subunit 1</fullName>
    </alternativeName>
    <alternativeName>
        <fullName evidence="4">Glycine decarboxylase subunit 1</fullName>
    </alternativeName>
    <alternativeName>
        <fullName evidence="4">Glycine dehydrogenase (aminomethyl-transferring) subunit 1</fullName>
    </alternativeName>
</protein>
<comment type="catalytic activity">
    <reaction evidence="3 4">
        <text>N(6)-[(R)-lipoyl]-L-lysyl-[glycine-cleavage complex H protein] + glycine + H(+) = N(6)-[(R)-S(8)-aminomethyldihydrolipoyl]-L-lysyl-[glycine-cleavage complex H protein] + CO2</text>
        <dbReference type="Rhea" id="RHEA:24304"/>
        <dbReference type="Rhea" id="RHEA-COMP:10494"/>
        <dbReference type="Rhea" id="RHEA-COMP:10495"/>
        <dbReference type="ChEBI" id="CHEBI:15378"/>
        <dbReference type="ChEBI" id="CHEBI:16526"/>
        <dbReference type="ChEBI" id="CHEBI:57305"/>
        <dbReference type="ChEBI" id="CHEBI:83099"/>
        <dbReference type="ChEBI" id="CHEBI:83143"/>
        <dbReference type="EC" id="1.4.4.2"/>
    </reaction>
</comment>
<accession>A0A523QKJ8</accession>
<dbReference type="GO" id="GO:0009116">
    <property type="term" value="P:nucleoside metabolic process"/>
    <property type="evidence" value="ECO:0007669"/>
    <property type="project" value="InterPro"/>
</dbReference>
<comment type="subunit">
    <text evidence="4">The glycine cleavage system is composed of four proteins: P, T, L and H. In this organism, the P 'protein' is a heterodimer of two subunits.</text>
</comment>
<name>A0A523QKJ8_UNCAE</name>
<dbReference type="InterPro" id="IPR015421">
    <property type="entry name" value="PyrdxlP-dep_Trfase_major"/>
</dbReference>
<dbReference type="InterPro" id="IPR049315">
    <property type="entry name" value="GDC-P_N"/>
</dbReference>
<dbReference type="InterPro" id="IPR015424">
    <property type="entry name" value="PyrdxlP-dep_Trfase"/>
</dbReference>
<keyword evidence="2 4" id="KW-0560">Oxidoreductase</keyword>
<dbReference type="EMBL" id="SOKU01000114">
    <property type="protein sequence ID" value="TES86270.1"/>
    <property type="molecule type" value="Genomic_DNA"/>
</dbReference>
<dbReference type="InterPro" id="IPR023010">
    <property type="entry name" value="GcvPA"/>
</dbReference>
<gene>
    <name evidence="4" type="primary">gcvPA</name>
    <name evidence="6" type="ORF">E3J95_02395</name>
</gene>
<dbReference type="Gene3D" id="3.40.640.10">
    <property type="entry name" value="Type I PLP-dependent aspartate aminotransferase-like (Major domain)"/>
    <property type="match status" value="1"/>
</dbReference>
<evidence type="ECO:0000313" key="6">
    <source>
        <dbReference type="EMBL" id="TES86270.1"/>
    </source>
</evidence>
<dbReference type="NCBIfam" id="NF001696">
    <property type="entry name" value="PRK00451.1"/>
    <property type="match status" value="1"/>
</dbReference>
<evidence type="ECO:0000256" key="4">
    <source>
        <dbReference type="HAMAP-Rule" id="MF_00712"/>
    </source>
</evidence>
<dbReference type="PIRSF" id="PIRSF006815">
    <property type="entry name" value="GcvPA"/>
    <property type="match status" value="1"/>
</dbReference>
<evidence type="ECO:0000313" key="7">
    <source>
        <dbReference type="Proteomes" id="UP000320781"/>
    </source>
</evidence>
<dbReference type="GO" id="GO:0019464">
    <property type="term" value="P:glycine decarboxylation via glycine cleavage system"/>
    <property type="evidence" value="ECO:0007669"/>
    <property type="project" value="UniProtKB-UniRule"/>
</dbReference>
<dbReference type="PANTHER" id="PTHR42806">
    <property type="entry name" value="GLYCINE CLEAVAGE SYSTEM P-PROTEIN"/>
    <property type="match status" value="1"/>
</dbReference>
<feature type="domain" description="Glycine cleavage system P-protein N-terminal" evidence="5">
    <location>
        <begin position="5"/>
        <end position="445"/>
    </location>
</feature>
<dbReference type="InterPro" id="IPR020581">
    <property type="entry name" value="GDC_P"/>
</dbReference>
<dbReference type="HAMAP" id="MF_00712">
    <property type="entry name" value="GcvPA"/>
    <property type="match status" value="1"/>
</dbReference>
<evidence type="ECO:0000259" key="5">
    <source>
        <dbReference type="Pfam" id="PF02347"/>
    </source>
</evidence>
<dbReference type="AlphaFoldDB" id="A0A523QKJ8"/>
<organism evidence="6 7">
    <name type="scientific">Aerophobetes bacterium</name>
    <dbReference type="NCBI Taxonomy" id="2030807"/>
    <lineage>
        <taxon>Bacteria</taxon>
        <taxon>Candidatus Aerophobota</taxon>
    </lineage>
</organism>
<dbReference type="GO" id="GO:0004375">
    <property type="term" value="F:glycine dehydrogenase (decarboxylating) activity"/>
    <property type="evidence" value="ECO:0007669"/>
    <property type="project" value="UniProtKB-EC"/>
</dbReference>
<comment type="function">
    <text evidence="1 4">The glycine cleavage system catalyzes the degradation of glycine. The P protein binds the alpha-amino group of glycine through its pyridoxal phosphate cofactor; CO(2) is released and the remaining methylamine moiety is then transferred to the lipoamide cofactor of the H protein.</text>
</comment>
<comment type="caution">
    <text evidence="6">The sequence shown here is derived from an EMBL/GenBank/DDBJ whole genome shotgun (WGS) entry which is preliminary data.</text>
</comment>
<dbReference type="Pfam" id="PF02347">
    <property type="entry name" value="GDC-P"/>
    <property type="match status" value="1"/>
</dbReference>
<dbReference type="InterPro" id="IPR015422">
    <property type="entry name" value="PyrdxlP-dep_Trfase_small"/>
</dbReference>